<feature type="domain" description="Peptidase C1A papain C-terminal" evidence="3">
    <location>
        <begin position="3"/>
        <end position="127"/>
    </location>
</feature>
<accession>A0A8T0B7Z3</accession>
<name>A0A8T0B7Z3_SILME</name>
<dbReference type="AlphaFoldDB" id="A0A8T0B7Z3"/>
<dbReference type="GO" id="GO:0006508">
    <property type="term" value="P:proteolysis"/>
    <property type="evidence" value="ECO:0007669"/>
    <property type="project" value="InterPro"/>
</dbReference>
<dbReference type="SMART" id="SM00645">
    <property type="entry name" value="Pept_C1"/>
    <property type="match status" value="1"/>
</dbReference>
<dbReference type="EMBL" id="JABFDY010000010">
    <property type="protein sequence ID" value="KAF7702580.1"/>
    <property type="molecule type" value="Genomic_DNA"/>
</dbReference>
<comment type="similarity">
    <text evidence="1">Belongs to the peptidase C1 family.</text>
</comment>
<dbReference type="Proteomes" id="UP000606274">
    <property type="component" value="Unassembled WGS sequence"/>
</dbReference>
<feature type="compositionally biased region" description="Polar residues" evidence="2">
    <location>
        <begin position="184"/>
        <end position="195"/>
    </location>
</feature>
<dbReference type="Pfam" id="PF00112">
    <property type="entry name" value="Peptidase_C1"/>
    <property type="match status" value="1"/>
</dbReference>
<proteinExistence type="inferred from homology"/>
<keyword evidence="5" id="KW-1185">Reference proteome</keyword>
<evidence type="ECO:0000259" key="3">
    <source>
        <dbReference type="SMART" id="SM00645"/>
    </source>
</evidence>
<dbReference type="PANTHER" id="PTHR12411">
    <property type="entry name" value="CYSTEINE PROTEASE FAMILY C1-RELATED"/>
    <property type="match status" value="1"/>
</dbReference>
<evidence type="ECO:0000313" key="5">
    <source>
        <dbReference type="Proteomes" id="UP000606274"/>
    </source>
</evidence>
<evidence type="ECO:0000256" key="1">
    <source>
        <dbReference type="ARBA" id="ARBA00008455"/>
    </source>
</evidence>
<dbReference type="InterPro" id="IPR038765">
    <property type="entry name" value="Papain-like_cys_pep_sf"/>
</dbReference>
<dbReference type="SUPFAM" id="SSF54001">
    <property type="entry name" value="Cysteine proteinases"/>
    <property type="match status" value="1"/>
</dbReference>
<dbReference type="GO" id="GO:0008234">
    <property type="term" value="F:cysteine-type peptidase activity"/>
    <property type="evidence" value="ECO:0007669"/>
    <property type="project" value="InterPro"/>
</dbReference>
<organism evidence="4 5">
    <name type="scientific">Silurus meridionalis</name>
    <name type="common">Southern catfish</name>
    <name type="synonym">Silurus soldatovi meridionalis</name>
    <dbReference type="NCBI Taxonomy" id="175797"/>
    <lineage>
        <taxon>Eukaryota</taxon>
        <taxon>Metazoa</taxon>
        <taxon>Chordata</taxon>
        <taxon>Craniata</taxon>
        <taxon>Vertebrata</taxon>
        <taxon>Euteleostomi</taxon>
        <taxon>Actinopterygii</taxon>
        <taxon>Neopterygii</taxon>
        <taxon>Teleostei</taxon>
        <taxon>Ostariophysi</taxon>
        <taxon>Siluriformes</taxon>
        <taxon>Siluridae</taxon>
        <taxon>Silurus</taxon>
    </lineage>
</organism>
<feature type="compositionally biased region" description="Low complexity" evidence="2">
    <location>
        <begin position="152"/>
        <end position="165"/>
    </location>
</feature>
<dbReference type="Gene3D" id="3.90.70.10">
    <property type="entry name" value="Cysteine proteinases"/>
    <property type="match status" value="1"/>
</dbReference>
<reference evidence="4" key="1">
    <citation type="submission" date="2020-08" db="EMBL/GenBank/DDBJ databases">
        <title>Chromosome-level assembly of Southern catfish (Silurus meridionalis) provides insights into visual adaptation to the nocturnal and benthic lifestyles.</title>
        <authorList>
            <person name="Zhang Y."/>
            <person name="Wang D."/>
            <person name="Peng Z."/>
        </authorList>
    </citation>
    <scope>NUCLEOTIDE SEQUENCE</scope>
    <source>
        <strain evidence="4">SWU-2019-XX</strain>
        <tissue evidence="4">Muscle</tissue>
    </source>
</reference>
<comment type="caution">
    <text evidence="4">The sequence shown here is derived from an EMBL/GenBank/DDBJ whole genome shotgun (WGS) entry which is preliminary data.</text>
</comment>
<feature type="compositionally biased region" description="Polar residues" evidence="2">
    <location>
        <begin position="133"/>
        <end position="145"/>
    </location>
</feature>
<gene>
    <name evidence="4" type="ORF">HF521_001863</name>
</gene>
<protein>
    <recommendedName>
        <fullName evidence="3">Peptidase C1A papain C-terminal domain-containing protein</fullName>
    </recommendedName>
</protein>
<feature type="region of interest" description="Disordered" evidence="2">
    <location>
        <begin position="96"/>
        <end position="195"/>
    </location>
</feature>
<evidence type="ECO:0000256" key="2">
    <source>
        <dbReference type="SAM" id="MobiDB-lite"/>
    </source>
</evidence>
<sequence length="285" mass="31143">MMKKSGRLVPLSVQNLVDCSVMEGNHGCKGGFMTNAFMYIIHNKGIDSDAFYPYTHQDGLCRYSPKGRAGFCSSFRILPRVNESVLLNTVAHEPVSSVPQRVPSSVPPQRVPRLGSAAESPESSVPRREFESSALSQGLQANSSPLPVPDASSSVLPSPKESSVSIQVPDESSVMLPIPKEGSFPSQDSQESSALFQGLKRSPFHANASRAHSSPPGLQREKRLLFSPSLLLPTLPAMWRMSEEAAQEGLRCDGGHPRAYLDHSPSSTLWKNKFYRWPSVLTSDH</sequence>
<dbReference type="InterPro" id="IPR000668">
    <property type="entry name" value="Peptidase_C1A_C"/>
</dbReference>
<dbReference type="InterPro" id="IPR013128">
    <property type="entry name" value="Peptidase_C1A"/>
</dbReference>
<evidence type="ECO:0000313" key="4">
    <source>
        <dbReference type="EMBL" id="KAF7702580.1"/>
    </source>
</evidence>